<organism evidence="1 2">
    <name type="scientific">Dyadobacter beijingensis</name>
    <dbReference type="NCBI Taxonomy" id="365489"/>
    <lineage>
        <taxon>Bacteria</taxon>
        <taxon>Pseudomonadati</taxon>
        <taxon>Bacteroidota</taxon>
        <taxon>Cytophagia</taxon>
        <taxon>Cytophagales</taxon>
        <taxon>Spirosomataceae</taxon>
        <taxon>Dyadobacter</taxon>
    </lineage>
</organism>
<dbReference type="EMBL" id="BMLI01000001">
    <property type="protein sequence ID" value="GGM83642.1"/>
    <property type="molecule type" value="Genomic_DNA"/>
</dbReference>
<protein>
    <recommendedName>
        <fullName evidence="3">N-acetyltransferase domain-containing protein</fullName>
    </recommendedName>
</protein>
<reference evidence="2" key="1">
    <citation type="journal article" date="2019" name="Int. J. Syst. Evol. Microbiol.">
        <title>The Global Catalogue of Microorganisms (GCM) 10K type strain sequencing project: providing services to taxonomists for standard genome sequencing and annotation.</title>
        <authorList>
            <consortium name="The Broad Institute Genomics Platform"/>
            <consortium name="The Broad Institute Genome Sequencing Center for Infectious Disease"/>
            <person name="Wu L."/>
            <person name="Ma J."/>
        </authorList>
    </citation>
    <scope>NUCLEOTIDE SEQUENCE [LARGE SCALE GENOMIC DNA]</scope>
    <source>
        <strain evidence="2">CGMCC 1.6375</strain>
    </source>
</reference>
<dbReference type="RefSeq" id="WP_019945657.1">
    <property type="nucleotide sequence ID" value="NZ_BMLI01000001.1"/>
</dbReference>
<evidence type="ECO:0000313" key="1">
    <source>
        <dbReference type="EMBL" id="GGM83642.1"/>
    </source>
</evidence>
<gene>
    <name evidence="1" type="ORF">GCM10010967_14300</name>
</gene>
<keyword evidence="2" id="KW-1185">Reference proteome</keyword>
<dbReference type="Proteomes" id="UP000632339">
    <property type="component" value="Unassembled WGS sequence"/>
</dbReference>
<accession>A0ABQ2HJG4</accession>
<comment type="caution">
    <text evidence="1">The sequence shown here is derived from an EMBL/GenBank/DDBJ whole genome shotgun (WGS) entry which is preliminary data.</text>
</comment>
<evidence type="ECO:0008006" key="3">
    <source>
        <dbReference type="Google" id="ProtNLM"/>
    </source>
</evidence>
<evidence type="ECO:0000313" key="2">
    <source>
        <dbReference type="Proteomes" id="UP000632339"/>
    </source>
</evidence>
<sequence>MGGIYTLSSAFTFNATGEKVDAIASQATLSELGASRGHFNFDFLKLVRQYVVYKLQVEANPAVQGLVAWRPTPGILECTSMEISNANKHGNPVYNGIGKAMVALCCKVSYDEGMDGFIYFDAKSRLMPYYERMGARRLFGIRMIVEPREALKLIDLYFKNA</sequence>
<proteinExistence type="predicted"/>
<name>A0ABQ2HJG4_9BACT</name>